<sequence length="154" mass="17256">MYSSTRRDFSISTDGSFSETVRQMTVKLTTRRVGKYNYLLAKGIVESSRACMVLGLNLNPLFIFILIQGDSGSPVYCFVDGKRVLVGTVAHIGSFGKTSSNSPAEHISFCKQFEYAFISDWRETSGRVIEILEKYGYLEELEEGQEMCFGSGRI</sequence>
<dbReference type="SUPFAM" id="SSF50494">
    <property type="entry name" value="Trypsin-like serine proteases"/>
    <property type="match status" value="1"/>
</dbReference>
<keyword evidence="2" id="KW-1185">Reference proteome</keyword>
<dbReference type="EnsemblMetazoa" id="CJA09346.1">
    <property type="protein sequence ID" value="CJA09346.1"/>
    <property type="gene ID" value="WBGene00128549"/>
</dbReference>
<accession>A0A8R1HXY8</accession>
<evidence type="ECO:0008006" key="3">
    <source>
        <dbReference type="Google" id="ProtNLM"/>
    </source>
</evidence>
<dbReference type="AlphaFoldDB" id="A0A8R1HXY8"/>
<evidence type="ECO:0000313" key="1">
    <source>
        <dbReference type="EnsemblMetazoa" id="CJA09346.1"/>
    </source>
</evidence>
<proteinExistence type="predicted"/>
<evidence type="ECO:0000313" key="2">
    <source>
        <dbReference type="Proteomes" id="UP000005237"/>
    </source>
</evidence>
<reference evidence="2" key="1">
    <citation type="submission" date="2010-08" db="EMBL/GenBank/DDBJ databases">
        <authorList>
            <consortium name="Caenorhabditis japonica Sequencing Consortium"/>
            <person name="Wilson R.K."/>
        </authorList>
    </citation>
    <scope>NUCLEOTIDE SEQUENCE [LARGE SCALE GENOMIC DNA]</scope>
    <source>
        <strain evidence="2">DF5081</strain>
    </source>
</reference>
<dbReference type="InterPro" id="IPR009003">
    <property type="entry name" value="Peptidase_S1_PA"/>
</dbReference>
<name>A0A8R1HXY8_CAEJA</name>
<protein>
    <recommendedName>
        <fullName evidence="3">Peptidase S1 domain-containing protein</fullName>
    </recommendedName>
</protein>
<reference evidence="1" key="2">
    <citation type="submission" date="2022-06" db="UniProtKB">
        <authorList>
            <consortium name="EnsemblMetazoa"/>
        </authorList>
    </citation>
    <scope>IDENTIFICATION</scope>
    <source>
        <strain evidence="1">DF5081</strain>
    </source>
</reference>
<dbReference type="Proteomes" id="UP000005237">
    <property type="component" value="Unassembled WGS sequence"/>
</dbReference>
<organism evidence="1 2">
    <name type="scientific">Caenorhabditis japonica</name>
    <dbReference type="NCBI Taxonomy" id="281687"/>
    <lineage>
        <taxon>Eukaryota</taxon>
        <taxon>Metazoa</taxon>
        <taxon>Ecdysozoa</taxon>
        <taxon>Nematoda</taxon>
        <taxon>Chromadorea</taxon>
        <taxon>Rhabditida</taxon>
        <taxon>Rhabditina</taxon>
        <taxon>Rhabditomorpha</taxon>
        <taxon>Rhabditoidea</taxon>
        <taxon>Rhabditidae</taxon>
        <taxon>Peloderinae</taxon>
        <taxon>Caenorhabditis</taxon>
    </lineage>
</organism>